<protein>
    <recommendedName>
        <fullName evidence="1">Knr4/Smi1-like domain-containing protein</fullName>
    </recommendedName>
</protein>
<dbReference type="SMART" id="SM00860">
    <property type="entry name" value="SMI1_KNR4"/>
    <property type="match status" value="1"/>
</dbReference>
<accession>A0A0M4FYK9</accession>
<dbReference type="PATRIC" id="fig|1441095.3.peg.3163"/>
<dbReference type="EMBL" id="CP012600">
    <property type="protein sequence ID" value="ALC84255.1"/>
    <property type="molecule type" value="Genomic_DNA"/>
</dbReference>
<keyword evidence="3" id="KW-1185">Reference proteome</keyword>
<dbReference type="OrthoDB" id="5880263at2"/>
<evidence type="ECO:0000313" key="2">
    <source>
        <dbReference type="EMBL" id="ALC84255.1"/>
    </source>
</evidence>
<dbReference type="RefSeq" id="WP_053606122.1">
    <property type="nucleotide sequence ID" value="NZ_CP012600.1"/>
</dbReference>
<dbReference type="STRING" id="1441095.AM592_14345"/>
<reference evidence="2 3" key="2">
    <citation type="journal article" date="2016" name="Int. J. Syst. Evol. Microbiol.">
        <title>Bacillus gobiensis sp. nov., isolated from a soil sample.</title>
        <authorList>
            <person name="Liu B."/>
            <person name="Liu G.H."/>
            <person name="Cetin S."/>
            <person name="Schumann P."/>
            <person name="Pan Z.Z."/>
            <person name="Chen Q.Q."/>
        </authorList>
    </citation>
    <scope>NUCLEOTIDE SEQUENCE [LARGE SCALE GENOMIC DNA]</scope>
    <source>
        <strain evidence="2 3">FJAT-4402</strain>
    </source>
</reference>
<evidence type="ECO:0000259" key="1">
    <source>
        <dbReference type="SMART" id="SM00860"/>
    </source>
</evidence>
<dbReference type="Pfam" id="PF14567">
    <property type="entry name" value="SUKH_5"/>
    <property type="match status" value="1"/>
</dbReference>
<name>A0A0M4FYK9_9BACI</name>
<dbReference type="Proteomes" id="UP000067625">
    <property type="component" value="Chromosome"/>
</dbReference>
<organism evidence="2 3">
    <name type="scientific">Bacillus gobiensis</name>
    <dbReference type="NCBI Taxonomy" id="1441095"/>
    <lineage>
        <taxon>Bacteria</taxon>
        <taxon>Bacillati</taxon>
        <taxon>Bacillota</taxon>
        <taxon>Bacilli</taxon>
        <taxon>Bacillales</taxon>
        <taxon>Bacillaceae</taxon>
        <taxon>Bacillus</taxon>
    </lineage>
</organism>
<dbReference type="AlphaFoldDB" id="A0A0M4FYK9"/>
<feature type="domain" description="Knr4/Smi1-like" evidence="1">
    <location>
        <begin position="23"/>
        <end position="136"/>
    </location>
</feature>
<dbReference type="InterPro" id="IPR037883">
    <property type="entry name" value="Knr4/Smi1-like_sf"/>
</dbReference>
<evidence type="ECO:0000313" key="3">
    <source>
        <dbReference type="Proteomes" id="UP000067625"/>
    </source>
</evidence>
<reference evidence="3" key="1">
    <citation type="submission" date="2015-08" db="EMBL/GenBank/DDBJ databases">
        <title>Genome sequencing project for genomic taxonomy and phylogenomics of Bacillus-like bacteria.</title>
        <authorList>
            <person name="Liu B."/>
            <person name="Wang J."/>
            <person name="Zhu Y."/>
            <person name="Liu G."/>
            <person name="Chen Q."/>
            <person name="Chen Z."/>
            <person name="Lan J."/>
            <person name="Che J."/>
            <person name="Ge C."/>
            <person name="Shi H."/>
            <person name="Pan Z."/>
            <person name="Liu X."/>
        </authorList>
    </citation>
    <scope>NUCLEOTIDE SEQUENCE [LARGE SCALE GENOMIC DNA]</scope>
    <source>
        <strain evidence="3">FJAT-4402</strain>
    </source>
</reference>
<proteinExistence type="predicted"/>
<dbReference type="SUPFAM" id="SSF160631">
    <property type="entry name" value="SMI1/KNR4-like"/>
    <property type="match status" value="1"/>
</dbReference>
<dbReference type="Gene3D" id="3.40.1580.10">
    <property type="entry name" value="SMI1/KNR4-like"/>
    <property type="match status" value="1"/>
</dbReference>
<dbReference type="InterPro" id="IPR018958">
    <property type="entry name" value="Knr4/Smi1-like_dom"/>
</dbReference>
<sequence length="155" mass="18089">MFDYVKVEDFINNNKERGIFTGGTSDKNIDEIEDSLNVKLPESYKWFLRKYGAGGMFGVLILGYNFDSASVVKRTEDYKRDYGLTDGLVVIEDIDIYSYCLDTNEMTNGECPVIVWDNLGGYENIEAESFIEFLYNRLQDKKENWEEDEDWDDED</sequence>
<gene>
    <name evidence="2" type="ORF">AM592_14345</name>
</gene>